<sequence>MSYQKVRFKGVVKEFVTELVEGVEYLFLDDVQDKFPEVTSFSLGLQPAAFLRGKGGGARLTPLRIKAFPNEIIDAEAPQKEVFKSTVPKADNGVWTTFHETLDDMRKFVDNMKSADASGEYKDWVPVENPDLRQLETFLERNDSRSTFGNLYPYTMDVGNVRWVCMHHHGNNRLEKGQEELIKKFEAIGGKLSDYAYHWVAEILENCNSLTELVLECCGAAPSKIGTLCTALRLNTTLTTLDLSGNSAGGDDGAKSVVELLMNNRYLQKINVSSNRISTVGTTCLCEALQGYDTLTELNLVYNNFGFESCKFIADMLSVNSSLKHLNLNNSKIPKEGILTIIRSLKTNKRLKIIDLFQEEAQHLAQVCRENRIIEQIILRLAFDSYEVREFIQEYPVIRDWEKKPY</sequence>
<dbReference type="Pfam" id="PF13516">
    <property type="entry name" value="LRR_6"/>
    <property type="match status" value="3"/>
</dbReference>
<accession>A0A815NA71</accession>
<gene>
    <name evidence="1" type="ORF">JYZ213_LOCUS39762</name>
</gene>
<dbReference type="SUPFAM" id="SSF52047">
    <property type="entry name" value="RNI-like"/>
    <property type="match status" value="1"/>
</dbReference>
<dbReference type="SMART" id="SM00368">
    <property type="entry name" value="LRR_RI"/>
    <property type="match status" value="4"/>
</dbReference>
<dbReference type="InterPro" id="IPR052394">
    <property type="entry name" value="LRR-containing"/>
</dbReference>
<evidence type="ECO:0000313" key="2">
    <source>
        <dbReference type="Proteomes" id="UP000663845"/>
    </source>
</evidence>
<evidence type="ECO:0000313" key="1">
    <source>
        <dbReference type="EMBL" id="CAF1434454.1"/>
    </source>
</evidence>
<dbReference type="InterPro" id="IPR001611">
    <property type="entry name" value="Leu-rich_rpt"/>
</dbReference>
<reference evidence="1" key="1">
    <citation type="submission" date="2021-02" db="EMBL/GenBank/DDBJ databases">
        <authorList>
            <person name="Nowell W R."/>
        </authorList>
    </citation>
    <scope>NUCLEOTIDE SEQUENCE</scope>
</reference>
<dbReference type="PANTHER" id="PTHR24114:SF2">
    <property type="entry name" value="F-BOX DOMAIN-CONTAINING PROTEIN-RELATED"/>
    <property type="match status" value="1"/>
</dbReference>
<proteinExistence type="predicted"/>
<dbReference type="EMBL" id="CAJNOG010001344">
    <property type="protein sequence ID" value="CAF1434454.1"/>
    <property type="molecule type" value="Genomic_DNA"/>
</dbReference>
<dbReference type="AlphaFoldDB" id="A0A815NA71"/>
<dbReference type="PANTHER" id="PTHR24114">
    <property type="entry name" value="LEUCINE RICH REPEAT FAMILY PROTEIN"/>
    <property type="match status" value="1"/>
</dbReference>
<comment type="caution">
    <text evidence="1">The sequence shown here is derived from an EMBL/GenBank/DDBJ whole genome shotgun (WGS) entry which is preliminary data.</text>
</comment>
<name>A0A815NA71_9BILA</name>
<dbReference type="Gene3D" id="3.80.10.10">
    <property type="entry name" value="Ribonuclease Inhibitor"/>
    <property type="match status" value="2"/>
</dbReference>
<organism evidence="1 2">
    <name type="scientific">Adineta steineri</name>
    <dbReference type="NCBI Taxonomy" id="433720"/>
    <lineage>
        <taxon>Eukaryota</taxon>
        <taxon>Metazoa</taxon>
        <taxon>Spiralia</taxon>
        <taxon>Gnathifera</taxon>
        <taxon>Rotifera</taxon>
        <taxon>Eurotatoria</taxon>
        <taxon>Bdelloidea</taxon>
        <taxon>Adinetida</taxon>
        <taxon>Adinetidae</taxon>
        <taxon>Adineta</taxon>
    </lineage>
</organism>
<dbReference type="InterPro" id="IPR032675">
    <property type="entry name" value="LRR_dom_sf"/>
</dbReference>
<dbReference type="Proteomes" id="UP000663845">
    <property type="component" value="Unassembled WGS sequence"/>
</dbReference>
<protein>
    <submittedName>
        <fullName evidence="1">Uncharacterized protein</fullName>
    </submittedName>
</protein>